<gene>
    <name evidence="1" type="ORF">BK138_03530</name>
</gene>
<protein>
    <submittedName>
        <fullName evidence="1">Uncharacterized protein</fullName>
    </submittedName>
</protein>
<proteinExistence type="predicted"/>
<dbReference type="EMBL" id="MRTP01000001">
    <property type="protein sequence ID" value="OMF57677.1"/>
    <property type="molecule type" value="Genomic_DNA"/>
</dbReference>
<reference evidence="1 2" key="1">
    <citation type="submission" date="2016-11" db="EMBL/GenBank/DDBJ databases">
        <title>Paenibacillus species isolates.</title>
        <authorList>
            <person name="Beno S.M."/>
        </authorList>
    </citation>
    <scope>NUCLEOTIDE SEQUENCE [LARGE SCALE GENOMIC DNA]</scope>
    <source>
        <strain evidence="1 2">FSL R5-0378</strain>
    </source>
</reference>
<sequence length="180" mass="20756">MKANTDIQIPNVPWHRLTTAYGRGTDIPRFIKEKQYASLAGLIEHQGTLWQVTPWTILALMEKLRTVEPVQVSIEEIDLFLAVASALADQDIQEVGSINSMKELLDDKYLWPEQEDGDEEEWEEEEPRGYEPDPFYGYYYFSGVLLKQGEAEFIRIMNGNEDLAPRIRELLALLKHITAE</sequence>
<comment type="caution">
    <text evidence="1">The sequence shown here is derived from an EMBL/GenBank/DDBJ whole genome shotgun (WGS) entry which is preliminary data.</text>
</comment>
<dbReference type="Proteomes" id="UP000187172">
    <property type="component" value="Unassembled WGS sequence"/>
</dbReference>
<name>A0A1R1F0S0_9BACL</name>
<accession>A0A1R1F0S0</accession>
<evidence type="ECO:0000313" key="2">
    <source>
        <dbReference type="Proteomes" id="UP000187172"/>
    </source>
</evidence>
<organism evidence="1 2">
    <name type="scientific">Paenibacillus rhizosphaerae</name>
    <dbReference type="NCBI Taxonomy" id="297318"/>
    <lineage>
        <taxon>Bacteria</taxon>
        <taxon>Bacillati</taxon>
        <taxon>Bacillota</taxon>
        <taxon>Bacilli</taxon>
        <taxon>Bacillales</taxon>
        <taxon>Paenibacillaceae</taxon>
        <taxon>Paenibacillus</taxon>
    </lineage>
</organism>
<keyword evidence="2" id="KW-1185">Reference proteome</keyword>
<dbReference type="AlphaFoldDB" id="A0A1R1F0S0"/>
<evidence type="ECO:0000313" key="1">
    <source>
        <dbReference type="EMBL" id="OMF57677.1"/>
    </source>
</evidence>
<dbReference type="RefSeq" id="WP_076165827.1">
    <property type="nucleotide sequence ID" value="NZ_MRTP01000001.1"/>
</dbReference>